<dbReference type="SUPFAM" id="SSF54695">
    <property type="entry name" value="POZ domain"/>
    <property type="match status" value="1"/>
</dbReference>
<dbReference type="OrthoDB" id="298084at2759"/>
<evidence type="ECO:0000313" key="3">
    <source>
        <dbReference type="Proteomes" id="UP000789759"/>
    </source>
</evidence>
<dbReference type="InterPro" id="IPR011333">
    <property type="entry name" value="SKP1/BTB/POZ_sf"/>
</dbReference>
<gene>
    <name evidence="2" type="ORF">CPELLU_LOCUS7228</name>
</gene>
<dbReference type="PROSITE" id="PS50097">
    <property type="entry name" value="BTB"/>
    <property type="match status" value="1"/>
</dbReference>
<proteinExistence type="predicted"/>
<reference evidence="2" key="1">
    <citation type="submission" date="2021-06" db="EMBL/GenBank/DDBJ databases">
        <authorList>
            <person name="Kallberg Y."/>
            <person name="Tangrot J."/>
            <person name="Rosling A."/>
        </authorList>
    </citation>
    <scope>NUCLEOTIDE SEQUENCE</scope>
    <source>
        <strain evidence="2">FL966</strain>
    </source>
</reference>
<dbReference type="EMBL" id="CAJVQA010004770">
    <property type="protein sequence ID" value="CAG8606116.1"/>
    <property type="molecule type" value="Genomic_DNA"/>
</dbReference>
<protein>
    <submittedName>
        <fullName evidence="2">3159_t:CDS:1</fullName>
    </submittedName>
</protein>
<keyword evidence="3" id="KW-1185">Reference proteome</keyword>
<dbReference type="Gene3D" id="3.30.710.10">
    <property type="entry name" value="Potassium Channel Kv1.1, Chain A"/>
    <property type="match status" value="1"/>
</dbReference>
<evidence type="ECO:0000313" key="2">
    <source>
        <dbReference type="EMBL" id="CAG8606116.1"/>
    </source>
</evidence>
<comment type="caution">
    <text evidence="2">The sequence shown here is derived from an EMBL/GenBank/DDBJ whole genome shotgun (WGS) entry which is preliminary data.</text>
</comment>
<dbReference type="InterPro" id="IPR000210">
    <property type="entry name" value="BTB/POZ_dom"/>
</dbReference>
<accession>A0A9N9CM08</accession>
<dbReference type="Pfam" id="PF00651">
    <property type="entry name" value="BTB"/>
    <property type="match status" value="1"/>
</dbReference>
<organism evidence="2 3">
    <name type="scientific">Cetraspora pellucida</name>
    <dbReference type="NCBI Taxonomy" id="1433469"/>
    <lineage>
        <taxon>Eukaryota</taxon>
        <taxon>Fungi</taxon>
        <taxon>Fungi incertae sedis</taxon>
        <taxon>Mucoromycota</taxon>
        <taxon>Glomeromycotina</taxon>
        <taxon>Glomeromycetes</taxon>
        <taxon>Diversisporales</taxon>
        <taxon>Gigasporaceae</taxon>
        <taxon>Cetraspora</taxon>
    </lineage>
</organism>
<evidence type="ECO:0000259" key="1">
    <source>
        <dbReference type="PROSITE" id="PS50097"/>
    </source>
</evidence>
<feature type="domain" description="BTB" evidence="1">
    <location>
        <begin position="23"/>
        <end position="87"/>
    </location>
</feature>
<dbReference type="Proteomes" id="UP000789759">
    <property type="component" value="Unassembled WGS sequence"/>
</dbReference>
<name>A0A9N9CM08_9GLOM</name>
<dbReference type="AlphaFoldDB" id="A0A9N9CM08"/>
<dbReference type="CDD" id="cd18186">
    <property type="entry name" value="BTB_POZ_ZBTB_KLHL-like"/>
    <property type="match status" value="1"/>
</dbReference>
<sequence length="264" mass="30900">MSKKFFTDIVEDYKQLYESRDNYDVIIYAGEEPNSEEIYAHSLVLRTRSAYFRGALSSDIQDKEGETILELLVASDEFGLTRLIDHVQQYFVENHQGFLQQNPARMLHIVARHEVLNEIRKRSLRIIGSKPDIIQLKDDVTEFNQDDFKLLEKTLQRCIQYIRFHEISMPDFYHKVLPYMSILPNSLFNDILRCYMVPGAAPLYNSKEILEQEKIMKRMAQWSRSTAMRASNNGQITSGFVFRTLQKYGNAFEMNVVGVIVNYE</sequence>